<protein>
    <recommendedName>
        <fullName evidence="4">Actin-related protein 5</fullName>
    </recommendedName>
</protein>
<dbReference type="PANTHER" id="PTHR11937">
    <property type="entry name" value="ACTIN"/>
    <property type="match status" value="1"/>
</dbReference>
<evidence type="ECO:0000313" key="3">
    <source>
        <dbReference type="Proteomes" id="UP001159363"/>
    </source>
</evidence>
<comment type="caution">
    <text evidence="2">The sequence shown here is derived from an EMBL/GenBank/DDBJ whole genome shotgun (WGS) entry which is preliminary data.</text>
</comment>
<proteinExistence type="inferred from homology"/>
<evidence type="ECO:0000313" key="2">
    <source>
        <dbReference type="EMBL" id="KAJ8894423.1"/>
    </source>
</evidence>
<dbReference type="CDD" id="cd10211">
    <property type="entry name" value="ASKHA_NBD_Arp5"/>
    <property type="match status" value="1"/>
</dbReference>
<evidence type="ECO:0008006" key="4">
    <source>
        <dbReference type="Google" id="ProtNLM"/>
    </source>
</evidence>
<reference evidence="2 3" key="1">
    <citation type="submission" date="2023-02" db="EMBL/GenBank/DDBJ databases">
        <title>LHISI_Scaffold_Assembly.</title>
        <authorList>
            <person name="Stuart O.P."/>
            <person name="Cleave R."/>
            <person name="Magrath M.J.L."/>
            <person name="Mikheyev A.S."/>
        </authorList>
    </citation>
    <scope>NUCLEOTIDE SEQUENCE [LARGE SCALE GENOMIC DNA]</scope>
    <source>
        <strain evidence="2">Daus_M_001</strain>
        <tissue evidence="2">Leg muscle</tissue>
    </source>
</reference>
<comment type="similarity">
    <text evidence="1">Belongs to the actin family.</text>
</comment>
<keyword evidence="3" id="KW-1185">Reference proteome</keyword>
<accession>A0ABQ9ICL0</accession>
<organism evidence="2 3">
    <name type="scientific">Dryococelus australis</name>
    <dbReference type="NCBI Taxonomy" id="614101"/>
    <lineage>
        <taxon>Eukaryota</taxon>
        <taxon>Metazoa</taxon>
        <taxon>Ecdysozoa</taxon>
        <taxon>Arthropoda</taxon>
        <taxon>Hexapoda</taxon>
        <taxon>Insecta</taxon>
        <taxon>Pterygota</taxon>
        <taxon>Neoptera</taxon>
        <taxon>Polyneoptera</taxon>
        <taxon>Phasmatodea</taxon>
        <taxon>Verophasmatodea</taxon>
        <taxon>Anareolatae</taxon>
        <taxon>Phasmatidae</taxon>
        <taxon>Eurycanthinae</taxon>
        <taxon>Dryococelus</taxon>
    </lineage>
</organism>
<dbReference type="EMBL" id="JARBHB010000002">
    <property type="protein sequence ID" value="KAJ8894423.1"/>
    <property type="molecule type" value="Genomic_DNA"/>
</dbReference>
<evidence type="ECO:0000256" key="1">
    <source>
        <dbReference type="RuleBase" id="RU000487"/>
    </source>
</evidence>
<dbReference type="Gene3D" id="3.30.420.40">
    <property type="match status" value="2"/>
</dbReference>
<dbReference type="Pfam" id="PF00022">
    <property type="entry name" value="Actin"/>
    <property type="match status" value="1"/>
</dbReference>
<dbReference type="InterPro" id="IPR043129">
    <property type="entry name" value="ATPase_NBD"/>
</dbReference>
<dbReference type="SMART" id="SM00268">
    <property type="entry name" value="ACTIN"/>
    <property type="match status" value="1"/>
</dbReference>
<name>A0ABQ9ICL0_9NEOP</name>
<dbReference type="SUPFAM" id="SSF53067">
    <property type="entry name" value="Actin-like ATPase domain"/>
    <property type="match status" value="2"/>
</dbReference>
<sequence length="389" mass="44681">MALVMRDLDGENQVGNDITNIEAVRFQLKSQFDRNVVTHFEAQEQVFDYMFTHLGIDTEGCVNHPVLITEAFLNPNYSRQLMSELLFECYGVPSLAYGVDGLFSFHFNVPDGETGLIVNCGYHTTYVLPVITGKVDRSCARRINIGGFHITNYLHRLLQLKYPAHFNAITLSRAELLVHEQCYIAEDYQEELQQWGNSDYYDQHVRRIQLPYAAPASVPGLTPEQQRERRRELARRLIEINARKREERLAEDEEQLNQLLAAQDLLDEGEDEEFQVIWNTTGVQEQERRKVSKKTRRPVALPGTIPSCKDLGVISLRIETQFTVVGAATLLLCRMCWIRTSSRALLICRKLIITLQARIERTRQKIVAANTADESITEASATEHRTYEY</sequence>
<gene>
    <name evidence="2" type="ORF">PR048_007076</name>
</gene>
<dbReference type="InterPro" id="IPR004000">
    <property type="entry name" value="Actin"/>
</dbReference>
<dbReference type="Proteomes" id="UP001159363">
    <property type="component" value="Chromosome 2"/>
</dbReference>